<organism evidence="7 8">
    <name type="scientific">Methyloligella solikamskensis</name>
    <dbReference type="NCBI Taxonomy" id="1177756"/>
    <lineage>
        <taxon>Bacteria</taxon>
        <taxon>Pseudomonadati</taxon>
        <taxon>Pseudomonadota</taxon>
        <taxon>Alphaproteobacteria</taxon>
        <taxon>Hyphomicrobiales</taxon>
        <taxon>Hyphomicrobiaceae</taxon>
        <taxon>Methyloligella</taxon>
    </lineage>
</organism>
<proteinExistence type="inferred from homology"/>
<keyword evidence="4" id="KW-0720">Serine protease</keyword>
<dbReference type="InterPro" id="IPR029045">
    <property type="entry name" value="ClpP/crotonase-like_dom_sf"/>
</dbReference>
<dbReference type="PANTHER" id="PTHR42987">
    <property type="entry name" value="PEPTIDASE S49"/>
    <property type="match status" value="1"/>
</dbReference>
<evidence type="ECO:0000256" key="3">
    <source>
        <dbReference type="ARBA" id="ARBA00022801"/>
    </source>
</evidence>
<reference evidence="8" key="1">
    <citation type="journal article" date="2019" name="Int. J. Syst. Evol. Microbiol.">
        <title>The Global Catalogue of Microorganisms (GCM) 10K type strain sequencing project: providing services to taxonomists for standard genome sequencing and annotation.</title>
        <authorList>
            <consortium name="The Broad Institute Genomics Platform"/>
            <consortium name="The Broad Institute Genome Sequencing Center for Infectious Disease"/>
            <person name="Wu L."/>
            <person name="Ma J."/>
        </authorList>
    </citation>
    <scope>NUCLEOTIDE SEQUENCE [LARGE SCALE GENOMIC DNA]</scope>
    <source>
        <strain evidence="8">CCUG 61697</strain>
    </source>
</reference>
<dbReference type="Gene3D" id="3.90.226.10">
    <property type="entry name" value="2-enoyl-CoA Hydratase, Chain A, domain 1"/>
    <property type="match status" value="1"/>
</dbReference>
<dbReference type="PANTHER" id="PTHR42987:SF8">
    <property type="entry name" value="PROTEINASE"/>
    <property type="match status" value="1"/>
</dbReference>
<dbReference type="CDD" id="cd07023">
    <property type="entry name" value="S49_Sppa_N_C"/>
    <property type="match status" value="1"/>
</dbReference>
<sequence length="314" mass="34067">METPTPAEPAIPPSSDSVPSKTSKPPRPWYKRIIPEKWFHKGPLIPVLRFEGTIGAVTPLKPGLSLTATAGAIEKAFTMKGAKAVAIQINSPGGSPVQSTLIFKRLRALAKENDLKVYVFAEDVAASGGYLLALAGDEIYADESSVIGSIGVVTAGFGFHELINRLGIERRVITAGENKTTLDAFKPEKPEDVERIKAIQRDVHASFTDLVKDRRGTKIESHGDSLFTGEFWSGKRAAELGLIDGLSDLRTRMREIYGDDTRFKLVQAKTSWFRKKPHVGAAGGLGALRDLPQGLAGDVISALEARSLWSRFGF</sequence>
<comment type="caution">
    <text evidence="7">The sequence shown here is derived from an EMBL/GenBank/DDBJ whole genome shotgun (WGS) entry which is preliminary data.</text>
</comment>
<dbReference type="RefSeq" id="WP_379091466.1">
    <property type="nucleotide sequence ID" value="NZ_JBHTJO010000002.1"/>
</dbReference>
<dbReference type="Pfam" id="PF01343">
    <property type="entry name" value="Peptidase_S49"/>
    <property type="match status" value="1"/>
</dbReference>
<dbReference type="EMBL" id="JBHTJO010000002">
    <property type="protein sequence ID" value="MFD0988416.1"/>
    <property type="molecule type" value="Genomic_DNA"/>
</dbReference>
<dbReference type="InterPro" id="IPR047272">
    <property type="entry name" value="S49_SppA_C"/>
</dbReference>
<keyword evidence="3" id="KW-0378">Hydrolase</keyword>
<evidence type="ECO:0000256" key="2">
    <source>
        <dbReference type="ARBA" id="ARBA00022670"/>
    </source>
</evidence>
<evidence type="ECO:0000256" key="5">
    <source>
        <dbReference type="SAM" id="MobiDB-lite"/>
    </source>
</evidence>
<keyword evidence="2" id="KW-0645">Protease</keyword>
<feature type="region of interest" description="Disordered" evidence="5">
    <location>
        <begin position="1"/>
        <end position="26"/>
    </location>
</feature>
<dbReference type="Gene3D" id="6.20.330.10">
    <property type="match status" value="1"/>
</dbReference>
<evidence type="ECO:0000256" key="4">
    <source>
        <dbReference type="ARBA" id="ARBA00022825"/>
    </source>
</evidence>
<evidence type="ECO:0000313" key="7">
    <source>
        <dbReference type="EMBL" id="MFD0988416.1"/>
    </source>
</evidence>
<dbReference type="Proteomes" id="UP001597102">
    <property type="component" value="Unassembled WGS sequence"/>
</dbReference>
<dbReference type="SUPFAM" id="SSF52096">
    <property type="entry name" value="ClpP/crotonase"/>
    <property type="match status" value="1"/>
</dbReference>
<feature type="compositionally biased region" description="Pro residues" evidence="5">
    <location>
        <begin position="1"/>
        <end position="12"/>
    </location>
</feature>
<accession>A0ABW3JF35</accession>
<dbReference type="InterPro" id="IPR002142">
    <property type="entry name" value="Peptidase_S49"/>
</dbReference>
<evidence type="ECO:0000256" key="1">
    <source>
        <dbReference type="ARBA" id="ARBA00008683"/>
    </source>
</evidence>
<comment type="similarity">
    <text evidence="1">Belongs to the peptidase S49 family.</text>
</comment>
<name>A0ABW3JF35_9HYPH</name>
<evidence type="ECO:0000259" key="6">
    <source>
        <dbReference type="Pfam" id="PF01343"/>
    </source>
</evidence>
<gene>
    <name evidence="7" type="ORF">ACFQ2F_15055</name>
</gene>
<feature type="domain" description="Peptidase S49" evidence="6">
    <location>
        <begin position="111"/>
        <end position="251"/>
    </location>
</feature>
<protein>
    <submittedName>
        <fullName evidence="7">S49 family peptidase</fullName>
    </submittedName>
</protein>
<keyword evidence="8" id="KW-1185">Reference proteome</keyword>
<evidence type="ECO:0000313" key="8">
    <source>
        <dbReference type="Proteomes" id="UP001597102"/>
    </source>
</evidence>